<protein>
    <submittedName>
        <fullName evidence="8">E3 ubiquitin-protein ligase RNF8</fullName>
    </submittedName>
</protein>
<dbReference type="GO" id="GO:1990404">
    <property type="term" value="F:NAD+-protein mono-ADP-ribosyltransferase activity"/>
    <property type="evidence" value="ECO:0007669"/>
    <property type="project" value="TreeGrafter"/>
</dbReference>
<evidence type="ECO:0000256" key="4">
    <source>
        <dbReference type="PROSITE-ProRule" id="PRU00723"/>
    </source>
</evidence>
<keyword evidence="2 4" id="KW-0863">Zinc-finger</keyword>
<dbReference type="PANTHER" id="PTHR45740:SF4">
    <property type="entry name" value="PROTEIN MONO-ADP-RIBOSYLTRANSFERASE PARP11"/>
    <property type="match status" value="1"/>
</dbReference>
<dbReference type="InterPro" id="IPR000571">
    <property type="entry name" value="Znf_CCCH"/>
</dbReference>
<feature type="domain" description="C3H1-type" evidence="7">
    <location>
        <begin position="36"/>
        <end position="58"/>
    </location>
</feature>
<feature type="coiled-coil region" evidence="5">
    <location>
        <begin position="383"/>
        <end position="431"/>
    </location>
</feature>
<sequence>MAGAGGSLSVTPTPSICRHFNAPAGCRRPDCRALHVCFYFVTSQCRFGARCRLPHTLETERTATLLRQLGVPAGRRQPLQLLTELRCQYTSAGAGSGSAAAAGGLPPVCLHYNGSGCLKEDCPSLHLCYLLVTGRCPGGRCRRSHSLSSPHNARVLQRSGLDYFNTSAVLGRLRREADERPLRPTVCRRHNSRAGCLSSDCLALHCCFHYARGDCLYGSRCRLEHRLSSAHNHRVLRFFNVGASNALRVVKEELGASAPAEPPTVAADRAAGADRLLEERAEQTGWLLEAQAEQTGQLLEERERLEQTLQTVARLGLEAERELVDTRRTRLALQAEAEHVTLVAEERERELAARHGTLLAERDSLERSLLVTAESSDQLEGVVGSLNAKLSALEVDYERSRQEQQRLAAALEQERLLQREQQEQREQELERALVCSVCLELLVRATTLGCSHTFCRDCVNSVQQRAAGGAVCPMCRAPIVTRTASVTLDQMVERAVNSMSQEKRAARQTVLRERGLAAEP</sequence>
<evidence type="ECO:0000313" key="8">
    <source>
        <dbReference type="EMBL" id="KAF0299552.1"/>
    </source>
</evidence>
<keyword evidence="1 4" id="KW-0479">Metal-binding</keyword>
<evidence type="ECO:0000259" key="7">
    <source>
        <dbReference type="PROSITE" id="PS50103"/>
    </source>
</evidence>
<dbReference type="PROSITE" id="PS00518">
    <property type="entry name" value="ZF_RING_1"/>
    <property type="match status" value="1"/>
</dbReference>
<dbReference type="InterPro" id="IPR017907">
    <property type="entry name" value="Znf_RING_CS"/>
</dbReference>
<evidence type="ECO:0000259" key="6">
    <source>
        <dbReference type="PROSITE" id="PS50089"/>
    </source>
</evidence>
<gene>
    <name evidence="8" type="primary">RNF8_4</name>
    <name evidence="8" type="ORF">FJT64_027734</name>
</gene>
<accession>A0A6A4W9D2</accession>
<dbReference type="EMBL" id="VIIS01001356">
    <property type="protein sequence ID" value="KAF0299552.1"/>
    <property type="molecule type" value="Genomic_DNA"/>
</dbReference>
<comment type="caution">
    <text evidence="8">The sequence shown here is derived from an EMBL/GenBank/DDBJ whole genome shotgun (WGS) entry which is preliminary data.</text>
</comment>
<dbReference type="OrthoDB" id="6105938at2759"/>
<dbReference type="SMART" id="SM00356">
    <property type="entry name" value="ZnF_C3H1"/>
    <property type="match status" value="3"/>
</dbReference>
<keyword evidence="9" id="KW-1185">Reference proteome</keyword>
<dbReference type="SUPFAM" id="SSF57850">
    <property type="entry name" value="RING/U-box"/>
    <property type="match status" value="1"/>
</dbReference>
<evidence type="ECO:0000256" key="3">
    <source>
        <dbReference type="ARBA" id="ARBA00022833"/>
    </source>
</evidence>
<feature type="zinc finger region" description="C3H1-type" evidence="4">
    <location>
        <begin position="206"/>
        <end position="228"/>
    </location>
</feature>
<dbReference type="InterPro" id="IPR001841">
    <property type="entry name" value="Znf_RING"/>
</dbReference>
<dbReference type="Gene3D" id="3.30.40.10">
    <property type="entry name" value="Zinc/RING finger domain, C3HC4 (zinc finger)"/>
    <property type="match status" value="1"/>
</dbReference>
<dbReference type="InterPro" id="IPR051712">
    <property type="entry name" value="ARTD-AVP"/>
</dbReference>
<evidence type="ECO:0000256" key="2">
    <source>
        <dbReference type="ARBA" id="ARBA00022771"/>
    </source>
</evidence>
<feature type="zinc finger region" description="C3H1-type" evidence="4">
    <location>
        <begin position="36"/>
        <end position="58"/>
    </location>
</feature>
<evidence type="ECO:0000256" key="5">
    <source>
        <dbReference type="SAM" id="Coils"/>
    </source>
</evidence>
<dbReference type="GO" id="GO:0003950">
    <property type="term" value="F:NAD+ poly-ADP-ribosyltransferase activity"/>
    <property type="evidence" value="ECO:0007669"/>
    <property type="project" value="TreeGrafter"/>
</dbReference>
<evidence type="ECO:0000313" key="9">
    <source>
        <dbReference type="Proteomes" id="UP000440578"/>
    </source>
</evidence>
<evidence type="ECO:0000256" key="1">
    <source>
        <dbReference type="ARBA" id="ARBA00022723"/>
    </source>
</evidence>
<dbReference type="Gene3D" id="4.10.1000.10">
    <property type="entry name" value="Zinc finger, CCCH-type"/>
    <property type="match status" value="1"/>
</dbReference>
<dbReference type="PROSITE" id="PS50089">
    <property type="entry name" value="ZF_RING_2"/>
    <property type="match status" value="1"/>
</dbReference>
<dbReference type="PANTHER" id="PTHR45740">
    <property type="entry name" value="POLY [ADP-RIBOSE] POLYMERASE"/>
    <property type="match status" value="1"/>
</dbReference>
<feature type="domain" description="RING-type" evidence="6">
    <location>
        <begin position="435"/>
        <end position="476"/>
    </location>
</feature>
<dbReference type="GO" id="GO:0005634">
    <property type="term" value="C:nucleus"/>
    <property type="evidence" value="ECO:0007669"/>
    <property type="project" value="TreeGrafter"/>
</dbReference>
<proteinExistence type="predicted"/>
<feature type="domain" description="C3H1-type" evidence="7">
    <location>
        <begin position="206"/>
        <end position="228"/>
    </location>
</feature>
<dbReference type="Proteomes" id="UP000440578">
    <property type="component" value="Unassembled WGS sequence"/>
</dbReference>
<dbReference type="Pfam" id="PF00097">
    <property type="entry name" value="zf-C3HC4"/>
    <property type="match status" value="1"/>
</dbReference>
<name>A0A6A4W9D2_AMPAM</name>
<dbReference type="AlphaFoldDB" id="A0A6A4W9D2"/>
<dbReference type="SMART" id="SM00184">
    <property type="entry name" value="RING"/>
    <property type="match status" value="1"/>
</dbReference>
<reference evidence="8 9" key="1">
    <citation type="submission" date="2019-07" db="EMBL/GenBank/DDBJ databases">
        <title>Draft genome assembly of a fouling barnacle, Amphibalanus amphitrite (Darwin, 1854): The first reference genome for Thecostraca.</title>
        <authorList>
            <person name="Kim W."/>
        </authorList>
    </citation>
    <scope>NUCLEOTIDE SEQUENCE [LARGE SCALE GENOMIC DNA]</scope>
    <source>
        <strain evidence="8">SNU_AA5</strain>
        <tissue evidence="8">Soma without cirri and trophi</tissue>
    </source>
</reference>
<dbReference type="GO" id="GO:0008270">
    <property type="term" value="F:zinc ion binding"/>
    <property type="evidence" value="ECO:0007669"/>
    <property type="project" value="UniProtKB-KW"/>
</dbReference>
<keyword evidence="5" id="KW-0175">Coiled coil</keyword>
<dbReference type="InterPro" id="IPR018957">
    <property type="entry name" value="Znf_C3HC4_RING-type"/>
</dbReference>
<dbReference type="InterPro" id="IPR013083">
    <property type="entry name" value="Znf_RING/FYVE/PHD"/>
</dbReference>
<keyword evidence="3 4" id="KW-0862">Zinc</keyword>
<organism evidence="8 9">
    <name type="scientific">Amphibalanus amphitrite</name>
    <name type="common">Striped barnacle</name>
    <name type="synonym">Balanus amphitrite</name>
    <dbReference type="NCBI Taxonomy" id="1232801"/>
    <lineage>
        <taxon>Eukaryota</taxon>
        <taxon>Metazoa</taxon>
        <taxon>Ecdysozoa</taxon>
        <taxon>Arthropoda</taxon>
        <taxon>Crustacea</taxon>
        <taxon>Multicrustacea</taxon>
        <taxon>Cirripedia</taxon>
        <taxon>Thoracica</taxon>
        <taxon>Thoracicalcarea</taxon>
        <taxon>Balanomorpha</taxon>
        <taxon>Balanoidea</taxon>
        <taxon>Balanidae</taxon>
        <taxon>Amphibalaninae</taxon>
        <taxon>Amphibalanus</taxon>
    </lineage>
</organism>
<dbReference type="PROSITE" id="PS50103">
    <property type="entry name" value="ZF_C3H1"/>
    <property type="match status" value="2"/>
</dbReference>